<evidence type="ECO:0000256" key="4">
    <source>
        <dbReference type="SAM" id="MobiDB-lite"/>
    </source>
</evidence>
<evidence type="ECO:0000313" key="6">
    <source>
        <dbReference type="Proteomes" id="UP000326924"/>
    </source>
</evidence>
<dbReference type="OrthoDB" id="440673at2759"/>
<dbReference type="InterPro" id="IPR010334">
    <property type="entry name" value="Dcp1"/>
</dbReference>
<evidence type="ECO:0000313" key="5">
    <source>
        <dbReference type="EMBL" id="KAA8900872.1"/>
    </source>
</evidence>
<reference evidence="5 6" key="1">
    <citation type="submission" date="2019-09" db="EMBL/GenBank/DDBJ databases">
        <title>Draft genome of the ectomycorrhizal ascomycete Sphaerosporella brunnea.</title>
        <authorList>
            <consortium name="DOE Joint Genome Institute"/>
            <person name="Benucci G.M."/>
            <person name="Marozzi G."/>
            <person name="Antonielli L."/>
            <person name="Sanchez S."/>
            <person name="Marco P."/>
            <person name="Wang X."/>
            <person name="Falini L.B."/>
            <person name="Barry K."/>
            <person name="Haridas S."/>
            <person name="Lipzen A."/>
            <person name="Labutti K."/>
            <person name="Grigoriev I.V."/>
            <person name="Murat C."/>
            <person name="Martin F."/>
            <person name="Albertini E."/>
            <person name="Donnini D."/>
            <person name="Bonito G."/>
        </authorList>
    </citation>
    <scope>NUCLEOTIDE SEQUENCE [LARGE SCALE GENOMIC DNA]</scope>
    <source>
        <strain evidence="5 6">Sb_GMNB300</strain>
    </source>
</reference>
<dbReference type="Pfam" id="PF06058">
    <property type="entry name" value="DCP1"/>
    <property type="match status" value="1"/>
</dbReference>
<evidence type="ECO:0000256" key="1">
    <source>
        <dbReference type="ARBA" id="ARBA00004496"/>
    </source>
</evidence>
<comment type="caution">
    <text evidence="5">The sequence shown here is derived from an EMBL/GenBank/DDBJ whole genome shotgun (WGS) entry which is preliminary data.</text>
</comment>
<dbReference type="InParanoid" id="A0A5J5ESD2"/>
<dbReference type="GO" id="GO:0008047">
    <property type="term" value="F:enzyme activator activity"/>
    <property type="evidence" value="ECO:0007669"/>
    <property type="project" value="InterPro"/>
</dbReference>
<dbReference type="SUPFAM" id="SSF50729">
    <property type="entry name" value="PH domain-like"/>
    <property type="match status" value="1"/>
</dbReference>
<organism evidence="5 6">
    <name type="scientific">Sphaerosporella brunnea</name>
    <dbReference type="NCBI Taxonomy" id="1250544"/>
    <lineage>
        <taxon>Eukaryota</taxon>
        <taxon>Fungi</taxon>
        <taxon>Dikarya</taxon>
        <taxon>Ascomycota</taxon>
        <taxon>Pezizomycotina</taxon>
        <taxon>Pezizomycetes</taxon>
        <taxon>Pezizales</taxon>
        <taxon>Pyronemataceae</taxon>
        <taxon>Sphaerosporella</taxon>
    </lineage>
</organism>
<dbReference type="AlphaFoldDB" id="A0A5J5ESD2"/>
<dbReference type="Gene3D" id="2.30.29.30">
    <property type="entry name" value="Pleckstrin-homology domain (PH domain)/Phosphotyrosine-binding domain (PTB)"/>
    <property type="match status" value="1"/>
</dbReference>
<keyword evidence="3" id="KW-0963">Cytoplasm</keyword>
<dbReference type="GO" id="GO:0005737">
    <property type="term" value="C:cytoplasm"/>
    <property type="evidence" value="ECO:0007669"/>
    <property type="project" value="UniProtKB-SubCell"/>
</dbReference>
<dbReference type="InterPro" id="IPR011993">
    <property type="entry name" value="PH-like_dom_sf"/>
</dbReference>
<feature type="region of interest" description="Disordered" evidence="4">
    <location>
        <begin position="164"/>
        <end position="193"/>
    </location>
</feature>
<dbReference type="GO" id="GO:0000290">
    <property type="term" value="P:deadenylation-dependent decapping of nuclear-transcribed mRNA"/>
    <property type="evidence" value="ECO:0007669"/>
    <property type="project" value="InterPro"/>
</dbReference>
<protein>
    <recommendedName>
        <fullName evidence="7">PH domain-like protein</fullName>
    </recommendedName>
</protein>
<accession>A0A5J5ESD2</accession>
<evidence type="ECO:0008006" key="7">
    <source>
        <dbReference type="Google" id="ProtNLM"/>
    </source>
</evidence>
<evidence type="ECO:0000256" key="2">
    <source>
        <dbReference type="ARBA" id="ARBA00008778"/>
    </source>
</evidence>
<feature type="compositionally biased region" description="Pro residues" evidence="4">
    <location>
        <begin position="211"/>
        <end position="233"/>
    </location>
</feature>
<dbReference type="Proteomes" id="UP000326924">
    <property type="component" value="Unassembled WGS sequence"/>
</dbReference>
<evidence type="ECO:0000256" key="3">
    <source>
        <dbReference type="ARBA" id="ARBA00022490"/>
    </source>
</evidence>
<comment type="subcellular location">
    <subcellularLocation>
        <location evidence="1">Cytoplasm</location>
    </subcellularLocation>
</comment>
<keyword evidence="6" id="KW-1185">Reference proteome</keyword>
<proteinExistence type="inferred from homology"/>
<sequence>MTSQATRESIAHTVLTRYLPTLTRIITTASFCHVYRGAFNTSSDSFSWEKKDISGSLFLAATTHPVYPGEEQYHLVILNRQSVNNFIWTLDSTECIEDDGEQLILSHTSGFSPSPISEPGYTIDEYSCWGIWVFPNPSVEDERAKMLNGVMYYAKRAEECNEAWKQRKNQPAPPAPPPQQAQSGDVEGAPLGGYSILDQIFPQQQQQPLVLPQPSPTQYASPPPPQFQPPYPNPYVQHQDMPANDDILGRLFESARQRSTPQPGAQMGY</sequence>
<feature type="region of interest" description="Disordered" evidence="4">
    <location>
        <begin position="207"/>
        <end position="269"/>
    </location>
</feature>
<gene>
    <name evidence="5" type="ORF">FN846DRAFT_909088</name>
</gene>
<dbReference type="EMBL" id="VXIS01000148">
    <property type="protein sequence ID" value="KAA8900872.1"/>
    <property type="molecule type" value="Genomic_DNA"/>
</dbReference>
<comment type="similarity">
    <text evidence="2">Belongs to the DCP1 family.</text>
</comment>
<name>A0A5J5ESD2_9PEZI</name>